<evidence type="ECO:0000313" key="3">
    <source>
        <dbReference type="EMBL" id="ARN57336.1"/>
    </source>
</evidence>
<name>A0A1W6LNL6_9BACT</name>
<dbReference type="KEGG" id="pbp:STSP1_01740"/>
<feature type="chain" id="PRO_5012935880" description="DUF5060 domain-containing protein" evidence="1">
    <location>
        <begin position="24"/>
        <end position="612"/>
    </location>
</feature>
<dbReference type="Gene3D" id="3.20.20.80">
    <property type="entry name" value="Glycosidases"/>
    <property type="match status" value="1"/>
</dbReference>
<accession>A0A1W6LNL6</accession>
<sequence length="612" mass="69388" precursor="true">MLFLRNFRLFAASVLMVCNFAAAAPEITGPFDSPERLLQWHKTTLTLEGPDASEQGEPNPFTDYRMDVVFTHEKSGLEYRVPGYFAADGNAANSSAKGGNIWRAHLCPDKSGQWRYEISFRKGKNAAVSEDPEAGAALAPYHGISGKFKVEPSDKAGRDLRGKGRLEYVGKTFLKFAGTGEYFIKQGADAPENFLAYEDFDGNFKSDGRKDHLVKSWAPHEKDWNAGEPYWQDKKGTEIIGAINYLASEGLNAFSFIPMNIKGDDRNVFPYTDYNERYRLDCSRLEQWEIVFEYADKKGMFLHFKTQETENELLLDGGDLGPQRRLYYRELIARFSHHLALNWNLGEEINNASTSQKKSWAEFFYKNDPYHHHIVIHNMGNPHHDLMGEGSRLTGMSVQTNKPDFRNVYSRVKNYIERAKKAGKVWAVACDEPGDAQHALRPDNDAGSSHQDARRNALWGTLMAGGWGNEWYFGYKHAHSDLTCQDFRSRDAFWDCCRVAVEFFKAENDSGRKALPVENMRCREDLAAAPNRCLSGKDKAGKNCLVVQAMTAKEFSVKAPAEKLYKAGWMNSKTGEWEILSDIENHKGGELKFKSPWSKDGILLLYDWAGEN</sequence>
<keyword evidence="1" id="KW-0732">Signal</keyword>
<dbReference type="AlphaFoldDB" id="A0A1W6LNL6"/>
<organism evidence="3 4">
    <name type="scientific">Sedimentisphaera salicampi</name>
    <dbReference type="NCBI Taxonomy" id="1941349"/>
    <lineage>
        <taxon>Bacteria</taxon>
        <taxon>Pseudomonadati</taxon>
        <taxon>Planctomycetota</taxon>
        <taxon>Phycisphaerae</taxon>
        <taxon>Sedimentisphaerales</taxon>
        <taxon>Sedimentisphaeraceae</taxon>
        <taxon>Sedimentisphaera</taxon>
    </lineage>
</organism>
<dbReference type="RefSeq" id="WP_226997476.1">
    <property type="nucleotide sequence ID" value="NZ_CP021023.1"/>
</dbReference>
<dbReference type="InterPro" id="IPR032260">
    <property type="entry name" value="DUF5060"/>
</dbReference>
<dbReference type="STRING" id="1941349.STSP1_01740"/>
<dbReference type="Pfam" id="PF16586">
    <property type="entry name" value="DUF5060"/>
    <property type="match status" value="1"/>
</dbReference>
<protein>
    <recommendedName>
        <fullName evidence="2">DUF5060 domain-containing protein</fullName>
    </recommendedName>
</protein>
<evidence type="ECO:0000313" key="4">
    <source>
        <dbReference type="Proteomes" id="UP000193334"/>
    </source>
</evidence>
<gene>
    <name evidence="3" type="ORF">STSP1_01740</name>
</gene>
<dbReference type="Proteomes" id="UP000193334">
    <property type="component" value="Chromosome"/>
</dbReference>
<evidence type="ECO:0000256" key="1">
    <source>
        <dbReference type="SAM" id="SignalP"/>
    </source>
</evidence>
<feature type="domain" description="DUF5060" evidence="2">
    <location>
        <begin position="39"/>
        <end position="121"/>
    </location>
</feature>
<feature type="signal peptide" evidence="1">
    <location>
        <begin position="1"/>
        <end position="23"/>
    </location>
</feature>
<dbReference type="InterPro" id="IPR013783">
    <property type="entry name" value="Ig-like_fold"/>
</dbReference>
<keyword evidence="4" id="KW-1185">Reference proteome</keyword>
<evidence type="ECO:0000259" key="2">
    <source>
        <dbReference type="Pfam" id="PF16586"/>
    </source>
</evidence>
<proteinExistence type="predicted"/>
<reference evidence="4" key="1">
    <citation type="submission" date="2017-04" db="EMBL/GenBank/DDBJ databases">
        <title>Comparative genomics and description of representatives of a novel lineage of planctomycetes thriving in anoxic sediments.</title>
        <authorList>
            <person name="Spring S."/>
            <person name="Bunk B."/>
            <person name="Sproer C."/>
        </authorList>
    </citation>
    <scope>NUCLEOTIDE SEQUENCE [LARGE SCALE GENOMIC DNA]</scope>
    <source>
        <strain evidence="4">ST-PulAB-D4</strain>
    </source>
</reference>
<dbReference type="EMBL" id="CP021023">
    <property type="protein sequence ID" value="ARN57336.1"/>
    <property type="molecule type" value="Genomic_DNA"/>
</dbReference>
<dbReference type="Gene3D" id="2.60.40.10">
    <property type="entry name" value="Immunoglobulins"/>
    <property type="match status" value="1"/>
</dbReference>